<feature type="compositionally biased region" description="Basic and acidic residues" evidence="1">
    <location>
        <begin position="637"/>
        <end position="647"/>
    </location>
</feature>
<protein>
    <submittedName>
        <fullName evidence="2">Uncharacterized protein</fullName>
    </submittedName>
</protein>
<feature type="compositionally biased region" description="Low complexity" evidence="1">
    <location>
        <begin position="555"/>
        <end position="566"/>
    </location>
</feature>
<dbReference type="EMBL" id="JALJOV010000524">
    <property type="protein sequence ID" value="KAK9863040.1"/>
    <property type="molecule type" value="Genomic_DNA"/>
</dbReference>
<feature type="compositionally biased region" description="Basic and acidic residues" evidence="1">
    <location>
        <begin position="485"/>
        <end position="497"/>
    </location>
</feature>
<feature type="compositionally biased region" description="Basic and acidic residues" evidence="1">
    <location>
        <begin position="445"/>
        <end position="457"/>
    </location>
</feature>
<evidence type="ECO:0000313" key="3">
    <source>
        <dbReference type="Proteomes" id="UP001485043"/>
    </source>
</evidence>
<evidence type="ECO:0000313" key="2">
    <source>
        <dbReference type="EMBL" id="KAK9863040.1"/>
    </source>
</evidence>
<feature type="compositionally biased region" description="Basic and acidic residues" evidence="1">
    <location>
        <begin position="755"/>
        <end position="767"/>
    </location>
</feature>
<feature type="region of interest" description="Disordered" evidence="1">
    <location>
        <begin position="320"/>
        <end position="372"/>
    </location>
</feature>
<accession>A0AAW1T1A8</accession>
<proteinExistence type="predicted"/>
<feature type="compositionally biased region" description="Low complexity" evidence="1">
    <location>
        <begin position="736"/>
        <end position="753"/>
    </location>
</feature>
<feature type="region of interest" description="Disordered" evidence="1">
    <location>
        <begin position="583"/>
        <end position="685"/>
    </location>
</feature>
<feature type="compositionally biased region" description="Low complexity" evidence="1">
    <location>
        <begin position="768"/>
        <end position="777"/>
    </location>
</feature>
<keyword evidence="3" id="KW-1185">Reference proteome</keyword>
<name>A0AAW1T1A8_9CHLO</name>
<reference evidence="2 3" key="1">
    <citation type="journal article" date="2024" name="Nat. Commun.">
        <title>Phylogenomics reveals the evolutionary origins of lichenization in chlorophyte algae.</title>
        <authorList>
            <person name="Puginier C."/>
            <person name="Libourel C."/>
            <person name="Otte J."/>
            <person name="Skaloud P."/>
            <person name="Haon M."/>
            <person name="Grisel S."/>
            <person name="Petersen M."/>
            <person name="Berrin J.G."/>
            <person name="Delaux P.M."/>
            <person name="Dal Grande F."/>
            <person name="Keller J."/>
        </authorList>
    </citation>
    <scope>NUCLEOTIDE SEQUENCE [LARGE SCALE GENOMIC DNA]</scope>
    <source>
        <strain evidence="2 3">SAG 2523</strain>
    </source>
</reference>
<evidence type="ECO:0000256" key="1">
    <source>
        <dbReference type="SAM" id="MobiDB-lite"/>
    </source>
</evidence>
<sequence>MFPIKTSVEVNGNNIDDEGGYENGWLAGEVQARSHERGTYDVFIKEVCDNDESPWVATMAAAHVRPENLDDSLTFPLSKRCIGEAVDCWSDGIWWAGYISLTAAGRVDVHFPLSNETYKVKEELMHQKDEKRIRTSKDWHQTEQRWKCVPPRLLAQYMDERAPAQKARVKKHASSSKPHPDNPQSFSSAKQAARSAPSKASFEQVYGKDWQLLQEALPGREKGMIDSFIRRNTNAGYHFEQFLPGDVRRLGAILPHRTTGEIRDYLKANQDDIQRQIPPEAWMLCDNGVPLWGEVKPGVVFALHSKVAGRGFRSPINASEQQELGARPMVRAGPSGSGQLSKGPAMPLGSFGSRPKPTDGRNSGGLPAALKTGNKAPVLIPHDIFEGNAVYASRPAKPERMMLNAKPAAQQVPRLAVEPSRAAPEAPLKQGSSLPGSALASTARRASEPHRAGSDSRHKLHSRRSSSPWRHAQKRSRSPSAASRSDSRDRGGSHSREQSIQPRNDGPAHRPRVSEPAGHRSSRSPGRSQEVPAGNRELTTDHAKRPRQQQFSEHPAASAGAAAPAGDISRPLSAREICEGISRAPAPVLPANNSSLVSHSSSPRAPPLPSGLAHQHSSSASRGLLGTSKESAPDADPPARCEDRRPAVEPYAAPAERPGRDARPAAPLPSSMRQASGGVPAQSAKTARIGATMSMLDMGAKLMEKARRDGSKEFKKPKRAKHRHETQRYAPLTEIAPALDSSSPALTPPSAAARVLEDKREQRKQEWAAKSSSPPPLAAAVDAALPPHPAVIMTDAAVAPQSEAKKVPVPVATKKGAAPRAPLSRSLSSSLPAVVGAGIDPEAGALQARALGVAQAPAAKRHKMGAAAAAQKKDGARSTPGPAIARGRCLIIDNLGGNVTSHTLTQALKPLVDGLRHAVVASVPLESGKAYQCGWAAVDFQTANAALVALQRLQKGLFLKMPGCALARPLLVHWPNWIRAPWGSSKMPGFVEGVDTCAHFAQPNSLEFESGVEWRCLLLRQADAKRNMCNEHASQLAAIMQEFRQNEVEAAEKPLPALLEPIAQEEQDPAPASAILWLKGIPMRGKTEREVLAELETTFDQWTGTPIARLLKDPATKLPTGHALVSLSNPKHAQYLETDMGEMVFMYGGAPRPLQAKVAIPGPPRGSQAVFDRALKAAFGTITGKPQQSAVLVEIGDPSTPEERFSKRLHKLMTFQALFRQKMNQKIAEMRRQMQRHVEDVFDQEAFKLIDLFEMKGAIKRIFQQENRQALPAWKTTHKLNLCPRYQQVLNRPQDRSLDRWQQKLLLRDPVRNRVGG</sequence>
<feature type="region of interest" description="Disordered" evidence="1">
    <location>
        <begin position="412"/>
        <end position="570"/>
    </location>
</feature>
<gene>
    <name evidence="2" type="ORF">WJX84_004545</name>
</gene>
<organism evidence="2 3">
    <name type="scientific">Apatococcus fuscideae</name>
    <dbReference type="NCBI Taxonomy" id="2026836"/>
    <lineage>
        <taxon>Eukaryota</taxon>
        <taxon>Viridiplantae</taxon>
        <taxon>Chlorophyta</taxon>
        <taxon>core chlorophytes</taxon>
        <taxon>Trebouxiophyceae</taxon>
        <taxon>Chlorellales</taxon>
        <taxon>Chlorellaceae</taxon>
        <taxon>Apatococcus</taxon>
    </lineage>
</organism>
<comment type="caution">
    <text evidence="2">The sequence shown here is derived from an EMBL/GenBank/DDBJ whole genome shotgun (WGS) entry which is preliminary data.</text>
</comment>
<feature type="region of interest" description="Disordered" evidence="1">
    <location>
        <begin position="164"/>
        <end position="198"/>
    </location>
</feature>
<dbReference type="Proteomes" id="UP001485043">
    <property type="component" value="Unassembled WGS sequence"/>
</dbReference>
<feature type="region of interest" description="Disordered" evidence="1">
    <location>
        <begin position="735"/>
        <end position="777"/>
    </location>
</feature>